<dbReference type="InterPro" id="IPR017923">
    <property type="entry name" value="TFIIS_N"/>
</dbReference>
<organism evidence="6 7">
    <name type="scientific">Cardamine amara subsp. amara</name>
    <dbReference type="NCBI Taxonomy" id="228776"/>
    <lineage>
        <taxon>Eukaryota</taxon>
        <taxon>Viridiplantae</taxon>
        <taxon>Streptophyta</taxon>
        <taxon>Embryophyta</taxon>
        <taxon>Tracheophyta</taxon>
        <taxon>Spermatophyta</taxon>
        <taxon>Magnoliopsida</taxon>
        <taxon>eudicotyledons</taxon>
        <taxon>Gunneridae</taxon>
        <taxon>Pentapetalae</taxon>
        <taxon>rosids</taxon>
        <taxon>malvids</taxon>
        <taxon>Brassicales</taxon>
        <taxon>Brassicaceae</taxon>
        <taxon>Cardamineae</taxon>
        <taxon>Cardamine</taxon>
    </lineage>
</organism>
<feature type="region of interest" description="Disordered" evidence="4">
    <location>
        <begin position="362"/>
        <end position="429"/>
    </location>
</feature>
<protein>
    <submittedName>
        <fullName evidence="6">Mediator of RNA polymerase II transcription subunit 26a</fullName>
    </submittedName>
</protein>
<feature type="compositionally biased region" description="Basic and acidic residues" evidence="4">
    <location>
        <begin position="301"/>
        <end position="317"/>
    </location>
</feature>
<name>A0ABD0YZJ2_CARAN</name>
<dbReference type="CDD" id="cd00183">
    <property type="entry name" value="TFIIS_I"/>
    <property type="match status" value="1"/>
</dbReference>
<feature type="compositionally biased region" description="Basic and acidic residues" evidence="4">
    <location>
        <begin position="372"/>
        <end position="397"/>
    </location>
</feature>
<feature type="compositionally biased region" description="Basic and acidic residues" evidence="4">
    <location>
        <begin position="268"/>
        <end position="292"/>
    </location>
</feature>
<evidence type="ECO:0000256" key="3">
    <source>
        <dbReference type="PROSITE-ProRule" id="PRU00649"/>
    </source>
</evidence>
<reference evidence="6 7" key="1">
    <citation type="submission" date="2024-04" db="EMBL/GenBank/DDBJ databases">
        <title>Genome assembly C_amara_ONT_v2.</title>
        <authorList>
            <person name="Yant L."/>
            <person name="Moore C."/>
            <person name="Slenker M."/>
        </authorList>
    </citation>
    <scope>NUCLEOTIDE SEQUENCE [LARGE SCALE GENOMIC DNA]</scope>
    <source>
        <tissue evidence="6">Leaf</tissue>
    </source>
</reference>
<evidence type="ECO:0000256" key="1">
    <source>
        <dbReference type="ARBA" id="ARBA00004123"/>
    </source>
</evidence>
<gene>
    <name evidence="6" type="ORF">V5N11_015837</name>
</gene>
<dbReference type="Proteomes" id="UP001558713">
    <property type="component" value="Unassembled WGS sequence"/>
</dbReference>
<evidence type="ECO:0000259" key="5">
    <source>
        <dbReference type="PROSITE" id="PS51319"/>
    </source>
</evidence>
<dbReference type="Pfam" id="PF08711">
    <property type="entry name" value="Med26"/>
    <property type="match status" value="1"/>
</dbReference>
<evidence type="ECO:0000256" key="4">
    <source>
        <dbReference type="SAM" id="MobiDB-lite"/>
    </source>
</evidence>
<dbReference type="PANTHER" id="PTHR46554">
    <property type="entry name" value="MEDIATOR OF RNA POLYMERASE II TRANSCRIPTION SUBUNIT 26A-RELATED"/>
    <property type="match status" value="1"/>
</dbReference>
<evidence type="ECO:0000313" key="6">
    <source>
        <dbReference type="EMBL" id="KAL1187877.1"/>
    </source>
</evidence>
<keyword evidence="7" id="KW-1185">Reference proteome</keyword>
<dbReference type="PANTHER" id="PTHR46554:SF2">
    <property type="entry name" value="TFIIS N-TERMINAL DOMAIN-CONTAINING PROTEIN"/>
    <property type="match status" value="1"/>
</dbReference>
<keyword evidence="2 3" id="KW-0539">Nucleus</keyword>
<dbReference type="SMART" id="SM00509">
    <property type="entry name" value="TFS2N"/>
    <property type="match status" value="1"/>
</dbReference>
<proteinExistence type="predicted"/>
<sequence length="429" mass="49379">MTKLKPSESLDKWRDYFRRGDSDIYGIIDHAIMVAATDCPKEFKSKRDRIAELLYSCKMSHCIGCDHHELSIAAGDKEVNNVPRTVETVGVGGDGDREDETKPNKNQIAIVSNHSYGEAEALSDQLGEDASVTVDEIMRIKVILLNKDNEPNSVLLESLRKLESIPMTVDILKDTEIGKVVTRLRRHRADKISKLAKILFVEWKNLVDLWMNTPKEMARVEETPQSANISIVDQLEAFPSPPYDLDIFAPPSNEFDISKILDCMDSDGNPRDNAETRHERRLQSSVRRRPEGTNEANVVERYNKDQKMRRVEADDVRPKKHSATGFYEPRRQQPKQSREQMVATREQMVPTIQRKPLVVAEQKRKLAGPQQDKLKAMDPEARFESAKRKLQESYRHHENARRKRKIQVLETIPKKSKAQKPQLKRTVRR</sequence>
<comment type="caution">
    <text evidence="6">The sequence shown here is derived from an EMBL/GenBank/DDBJ whole genome shotgun (WGS) entry which is preliminary data.</text>
</comment>
<accession>A0ABD0YZJ2</accession>
<dbReference type="InterPro" id="IPR035441">
    <property type="entry name" value="TFIIS/LEDGF_dom_sf"/>
</dbReference>
<feature type="region of interest" description="Disordered" evidence="4">
    <location>
        <begin position="264"/>
        <end position="321"/>
    </location>
</feature>
<comment type="subcellular location">
    <subcellularLocation>
        <location evidence="1 3">Nucleus</location>
    </subcellularLocation>
</comment>
<dbReference type="PROSITE" id="PS51319">
    <property type="entry name" value="TFIIS_N"/>
    <property type="match status" value="1"/>
</dbReference>
<evidence type="ECO:0000256" key="2">
    <source>
        <dbReference type="ARBA" id="ARBA00023242"/>
    </source>
</evidence>
<dbReference type="AlphaFoldDB" id="A0ABD0YZJ2"/>
<dbReference type="EMBL" id="JBANAX010000939">
    <property type="protein sequence ID" value="KAL1187877.1"/>
    <property type="molecule type" value="Genomic_DNA"/>
</dbReference>
<dbReference type="SUPFAM" id="SSF47676">
    <property type="entry name" value="Conserved domain common to transcription factors TFIIS, elongin A, CRSP70"/>
    <property type="match status" value="1"/>
</dbReference>
<feature type="compositionally biased region" description="Basic residues" evidence="4">
    <location>
        <begin position="414"/>
        <end position="429"/>
    </location>
</feature>
<dbReference type="GO" id="GO:0005634">
    <property type="term" value="C:nucleus"/>
    <property type="evidence" value="ECO:0007669"/>
    <property type="project" value="UniProtKB-SubCell"/>
</dbReference>
<feature type="domain" description="TFIIS N-terminal" evidence="5">
    <location>
        <begin position="135"/>
        <end position="210"/>
    </location>
</feature>
<dbReference type="InterPro" id="IPR003617">
    <property type="entry name" value="TFIIS/CRSP70_N_sub"/>
</dbReference>
<dbReference type="Gene3D" id="1.20.930.10">
    <property type="entry name" value="Conserved domain common to transcription factors TFIIS, elongin A, CRSP70"/>
    <property type="match status" value="1"/>
</dbReference>
<evidence type="ECO:0000313" key="7">
    <source>
        <dbReference type="Proteomes" id="UP001558713"/>
    </source>
</evidence>